<reference evidence="2 3" key="1">
    <citation type="journal article" date="2014" name="ISME J.">
        <title>Ecophysiology of Thioploca ingrica as revealed by the complete genome sequence supplemented with proteomic evidence.</title>
        <authorList>
            <person name="Kojima H."/>
            <person name="Ogura Y."/>
            <person name="Yamamoto N."/>
            <person name="Togashi T."/>
            <person name="Mori H."/>
            <person name="Watanabe T."/>
            <person name="Nemoto F."/>
            <person name="Kurokawa K."/>
            <person name="Hayashi T."/>
            <person name="Fukui M."/>
        </authorList>
    </citation>
    <scope>NUCLEOTIDE SEQUENCE [LARGE SCALE GENOMIC DNA]</scope>
</reference>
<dbReference type="KEGG" id="tig:THII_1822"/>
<dbReference type="InterPro" id="IPR011990">
    <property type="entry name" value="TPR-like_helical_dom_sf"/>
</dbReference>
<dbReference type="InterPro" id="IPR035897">
    <property type="entry name" value="Toll_tir_struct_dom_sf"/>
</dbReference>
<dbReference type="HOGENOM" id="CLU_013149_0_0_6"/>
<dbReference type="AlphaFoldDB" id="A0A090AG57"/>
<dbReference type="OrthoDB" id="1426235at2"/>
<dbReference type="Gene3D" id="3.40.50.300">
    <property type="entry name" value="P-loop containing nucleotide triphosphate hydrolases"/>
    <property type="match status" value="1"/>
</dbReference>
<dbReference type="STRING" id="40754.THII_1822"/>
<dbReference type="PROSITE" id="PS50104">
    <property type="entry name" value="TIR"/>
    <property type="match status" value="1"/>
</dbReference>
<name>A0A090AG57_9GAMM</name>
<dbReference type="EMBL" id="AP014633">
    <property type="protein sequence ID" value="BAP56119.1"/>
    <property type="molecule type" value="Genomic_DNA"/>
</dbReference>
<dbReference type="InterPro" id="IPR027417">
    <property type="entry name" value="P-loop_NTPase"/>
</dbReference>
<dbReference type="Pfam" id="PF13676">
    <property type="entry name" value="TIR_2"/>
    <property type="match status" value="1"/>
</dbReference>
<organism evidence="2 3">
    <name type="scientific">Thioploca ingrica</name>
    <dbReference type="NCBI Taxonomy" id="40754"/>
    <lineage>
        <taxon>Bacteria</taxon>
        <taxon>Pseudomonadati</taxon>
        <taxon>Pseudomonadota</taxon>
        <taxon>Gammaproteobacteria</taxon>
        <taxon>Thiotrichales</taxon>
        <taxon>Thiotrichaceae</taxon>
        <taxon>Thioploca</taxon>
    </lineage>
</organism>
<dbReference type="PRINTS" id="PR00364">
    <property type="entry name" value="DISEASERSIST"/>
</dbReference>
<dbReference type="Gene3D" id="3.40.50.10140">
    <property type="entry name" value="Toll/interleukin-1 receptor homology (TIR) domain"/>
    <property type="match status" value="1"/>
</dbReference>
<dbReference type="SUPFAM" id="SSF52200">
    <property type="entry name" value="Toll/Interleukin receptor TIR domain"/>
    <property type="match status" value="1"/>
</dbReference>
<protein>
    <submittedName>
        <fullName evidence="2">WD repeat-containing protein</fullName>
    </submittedName>
</protein>
<sequence length="970" mass="110697">MTIKLKVFISYADPDQEFKQALLKQLAILQRQGAITTWDKSQLQAHEDEQQAIQTIIEKCQIALLLLSEDYLAADFTRSVVLPRLLARKINENIRILPIIVRPCEWESIAELKSLTMVPENCVPLNHFPQKTGERAEVWTQIAEQINHLVQELQYTLHSHTRQKVDLQFLSPSATPFIGRIQQLTELDKAFNDKNINVIGIIGASGIGKSALVNEWLKRMEPSYNGAQWVFGWSFYSQGNPYNQANASDFFNRVLTFLGHDNFLTLTEDAKAHYLLGSLQEKKGILVLDGLEPLQMGFNNKGKIVDLGLKTLLIDLQKQALEKQHLLIITSQRPLVELAGCPFYKNLYLEKLTPGNGASLLKSLNVEGSPWQLTAASQAYGGHTLALVLLAHLLSEYYRGDIRCHTQLSIVAAATEPESHVLRTLRHYDEVCWNAEAPERRFLYLLSLFNRPMTADEQQILLQQATVAKPLTTLSDSAWKRLFNQLRKLELLLEMAPDKWDTHPLIRHYFREQFRQLDLAAWQQAHAVLFEYFHTQSAQNDTDTLANRNSFYQAVHHALLAGQYQPALQLYQQQVVAAKTSRLFAQELTLIAEFFTQDWNQMISSQLSLLEQSWLLAQAAWCLKSLGCLSEAVIPQQINVHILKKLSAWEAASQAAEDLIDLLLPQGLLAEAKYIAKQAITWAESANNPLRQIHSHIQFATTLYRLGELVDNVSGFQFAEVLQSRYQPQFPQLYARAGVHYGLLLLERAKDVTEREAVLTRVQQIKQVAEQYSESAEIALAHFMVGRVLVALHRPTEAEMELQAAIALWRKINNYYDLPEGLLTQAKFYRDQGHLSAAQQDLNEALDIIKRYSMQLYEAEAYLLQGHLVLDKKYQQSSVRLSNDSPFHLLQSDNTVKEAEQFYQQAARLIKDMDYGLRIAELSLLAARLAHYANRHQDALTHLDTAKQRIQKIKQWGLLPQWERVSSEIC</sequence>
<evidence type="ECO:0000313" key="2">
    <source>
        <dbReference type="EMBL" id="BAP56119.1"/>
    </source>
</evidence>
<evidence type="ECO:0000259" key="1">
    <source>
        <dbReference type="PROSITE" id="PS50104"/>
    </source>
</evidence>
<evidence type="ECO:0000313" key="3">
    <source>
        <dbReference type="Proteomes" id="UP000031623"/>
    </source>
</evidence>
<dbReference type="InterPro" id="IPR000157">
    <property type="entry name" value="TIR_dom"/>
</dbReference>
<dbReference type="SUPFAM" id="SSF52540">
    <property type="entry name" value="P-loop containing nucleoside triphosphate hydrolases"/>
    <property type="match status" value="1"/>
</dbReference>
<dbReference type="GO" id="GO:0007165">
    <property type="term" value="P:signal transduction"/>
    <property type="evidence" value="ECO:0007669"/>
    <property type="project" value="InterPro"/>
</dbReference>
<dbReference type="Gene3D" id="1.25.40.10">
    <property type="entry name" value="Tetratricopeptide repeat domain"/>
    <property type="match status" value="1"/>
</dbReference>
<keyword evidence="3" id="KW-1185">Reference proteome</keyword>
<dbReference type="SUPFAM" id="SSF48452">
    <property type="entry name" value="TPR-like"/>
    <property type="match status" value="1"/>
</dbReference>
<gene>
    <name evidence="2" type="ORF">THII_1822</name>
</gene>
<accession>A0A090AG57</accession>
<dbReference type="Proteomes" id="UP000031623">
    <property type="component" value="Chromosome"/>
</dbReference>
<feature type="domain" description="TIR" evidence="1">
    <location>
        <begin position="3"/>
        <end position="146"/>
    </location>
</feature>
<proteinExistence type="predicted"/>